<dbReference type="Pfam" id="PF10384">
    <property type="entry name" value="Scm3"/>
    <property type="match status" value="1"/>
</dbReference>
<feature type="compositionally biased region" description="Polar residues" evidence="1">
    <location>
        <begin position="369"/>
        <end position="378"/>
    </location>
</feature>
<feature type="region of interest" description="Disordered" evidence="1">
    <location>
        <begin position="1"/>
        <end position="26"/>
    </location>
</feature>
<feature type="compositionally biased region" description="Basic and acidic residues" evidence="1">
    <location>
        <begin position="684"/>
        <end position="696"/>
    </location>
</feature>
<accession>A0A1Q8RBM6</accession>
<dbReference type="GO" id="GO:0005634">
    <property type="term" value="C:nucleus"/>
    <property type="evidence" value="ECO:0007669"/>
    <property type="project" value="InterPro"/>
</dbReference>
<dbReference type="PANTHER" id="PTHR15992">
    <property type="entry name" value="HOLLIDAY JUNCTION RECOGNITION PROTEIN"/>
    <property type="match status" value="1"/>
</dbReference>
<proteinExistence type="predicted"/>
<sequence>MEPPAKRLRTGPSSSTPQSNDDEGDELIYEPDEVSRMRDPGYQLDQSRAFAAFKLKSTFEHIFQKYERDFTGIGDEIDLRTGKIITNNGHLERMRNERDTGVQDEEQEEDEGVLLEDAFVSGDEESEEDNGDGNENPDASDNEEDEELILHSKDTVTPDSVTSVSRRRIEDQRRPDLSQSLPSVSRLEPRQRQSSLSSFRHSGVFDVSSSANLWGSDPDAVDPTWRAPDIQQTRLGDSLISKLYGARYRFPATQGSQSVWSSRRDSELDKAEAEPVRIDLALLARSRNEASKSARSTLTKLLPAFTTEEENEDDVLGLSNTDRVPRTEKKLPTQNGTLSQEKLGVDMTNSSKQESLVPAHNEPQRAAQRRNQTMTASETLPKGQLATTKAGKKSPLLIGPIGKTNQDRHNVEGTRDDHSESSPVFVTDAEMRERPKQKLVIELFSKVPAPEELTEFEDPENTDQGSATLRQKTMPPPVDVAVPLGPEGSTTLEVHESLAPEPNEQQTDATAVVTKRTNNASVSLKEKFSRHEIDPSYAFSDDEDGIPVVRTRTRPDKEPAPDAAKPIKSIPGTESQQGDGLNCLDLNDARAEEDSMGVQFDFSIQDLAKERPNMDADISMEDHASEPTDEAEKHNILQPQPASEEVFRSDSATSPEQAFKNGQTEEESTSQTSRATVAVDTTGDPERDPDAHRAEQEREEEVGGFVVPIGLDKIDDASATEPETTDVELPTLPASAERHTLRGRPRRGRPSSSATKRSDRVPQNVTSPMRRLNLQSSSPLKKHRKSGGANARTSIRIGDPPSPPKSTSKPPGRRHNRTGSTDQTYSNTINASDPDTIPADSLAPARRQKHHPSTPSRRPPKSHNSSSRVSSGRPFVSLLADDDDDELTLDLFKTWTEREEPSSSSQRKMVSYMPVLLRGPQTKLRTPTTQRTPTVVGSGTAGSSTARGKKRKATWAFATPTKTDLDLPSASPVRTPGGHLRRCGEDGFRCDRDFCFVCL</sequence>
<dbReference type="AlphaFoldDB" id="A0A1Q8RBM6"/>
<name>A0A1Q8RBM6_9PEZI</name>
<keyword evidence="3" id="KW-1185">Reference proteome</keyword>
<feature type="compositionally biased region" description="Basic and acidic residues" evidence="1">
    <location>
        <begin position="90"/>
        <end position="101"/>
    </location>
</feature>
<feature type="region of interest" description="Disordered" evidence="1">
    <location>
        <begin position="602"/>
        <end position="879"/>
    </location>
</feature>
<feature type="compositionally biased region" description="Polar residues" evidence="1">
    <location>
        <begin position="761"/>
        <end position="779"/>
    </location>
</feature>
<feature type="compositionally biased region" description="Low complexity" evidence="1">
    <location>
        <begin position="862"/>
        <end position="879"/>
    </location>
</feature>
<dbReference type="OrthoDB" id="2420608at2759"/>
<dbReference type="GO" id="GO:0046982">
    <property type="term" value="F:protein heterodimerization activity"/>
    <property type="evidence" value="ECO:0007669"/>
    <property type="project" value="InterPro"/>
</dbReference>
<organism evidence="2 3">
    <name type="scientific">Colletotrichum chlorophyti</name>
    <dbReference type="NCBI Taxonomy" id="708187"/>
    <lineage>
        <taxon>Eukaryota</taxon>
        <taxon>Fungi</taxon>
        <taxon>Dikarya</taxon>
        <taxon>Ascomycota</taxon>
        <taxon>Pezizomycotina</taxon>
        <taxon>Sordariomycetes</taxon>
        <taxon>Hypocreomycetidae</taxon>
        <taxon>Glomerellales</taxon>
        <taxon>Glomerellaceae</taxon>
        <taxon>Colletotrichum</taxon>
    </lineage>
</organism>
<feature type="compositionally biased region" description="Polar residues" evidence="1">
    <location>
        <begin position="462"/>
        <end position="471"/>
    </location>
</feature>
<dbReference type="Proteomes" id="UP000186583">
    <property type="component" value="Unassembled WGS sequence"/>
</dbReference>
<evidence type="ECO:0000313" key="2">
    <source>
        <dbReference type="EMBL" id="OLN81742.1"/>
    </source>
</evidence>
<evidence type="ECO:0000313" key="3">
    <source>
        <dbReference type="Proteomes" id="UP000186583"/>
    </source>
</evidence>
<dbReference type="STRING" id="708187.A0A1Q8RBM6"/>
<feature type="region of interest" description="Disordered" evidence="1">
    <location>
        <begin position="449"/>
        <end position="488"/>
    </location>
</feature>
<feature type="compositionally biased region" description="Acidic residues" evidence="1">
    <location>
        <begin position="122"/>
        <end position="132"/>
    </location>
</feature>
<feature type="compositionally biased region" description="Basic and acidic residues" evidence="1">
    <location>
        <begin position="167"/>
        <end position="176"/>
    </location>
</feature>
<feature type="compositionally biased region" description="Acidic residues" evidence="1">
    <location>
        <begin position="102"/>
        <end position="114"/>
    </location>
</feature>
<dbReference type="InterPro" id="IPR009072">
    <property type="entry name" value="Histone-fold"/>
</dbReference>
<feature type="region of interest" description="Disordered" evidence="1">
    <location>
        <begin position="86"/>
        <end position="199"/>
    </location>
</feature>
<reference evidence="2 3" key="1">
    <citation type="submission" date="2016-11" db="EMBL/GenBank/DDBJ databases">
        <title>Draft Genome Assembly of Colletotrichum chlorophyti a pathogen of herbaceous plants.</title>
        <authorList>
            <person name="Gan P."/>
            <person name="Narusaka M."/>
            <person name="Tsushima A."/>
            <person name="Narusaka Y."/>
            <person name="Takano Y."/>
            <person name="Shirasu K."/>
        </authorList>
    </citation>
    <scope>NUCLEOTIDE SEQUENCE [LARGE SCALE GENOMIC DNA]</scope>
    <source>
        <strain evidence="2 3">NTL11</strain>
    </source>
</reference>
<feature type="compositionally biased region" description="Acidic residues" evidence="1">
    <location>
        <begin position="138"/>
        <end position="147"/>
    </location>
</feature>
<feature type="compositionally biased region" description="Polar residues" evidence="1">
    <location>
        <begin position="650"/>
        <end position="662"/>
    </location>
</feature>
<feature type="compositionally biased region" description="Polar residues" evidence="1">
    <location>
        <begin position="818"/>
        <end position="833"/>
    </location>
</feature>
<feature type="compositionally biased region" description="Basic and acidic residues" evidence="1">
    <location>
        <begin position="405"/>
        <end position="420"/>
    </location>
</feature>
<gene>
    <name evidence="2" type="ORF">CCHL11_06960</name>
</gene>
<evidence type="ECO:0000256" key="1">
    <source>
        <dbReference type="SAM" id="MobiDB-lite"/>
    </source>
</evidence>
<feature type="region of interest" description="Disordered" evidence="1">
    <location>
        <begin position="924"/>
        <end position="952"/>
    </location>
</feature>
<dbReference type="Gene3D" id="1.10.20.10">
    <property type="entry name" value="Histone, subunit A"/>
    <property type="match status" value="1"/>
</dbReference>
<dbReference type="PANTHER" id="PTHR15992:SF5">
    <property type="entry name" value="HOLLIDAY JUNCTION RECOGNITION PROTEIN"/>
    <property type="match status" value="1"/>
</dbReference>
<feature type="compositionally biased region" description="Basic and acidic residues" evidence="1">
    <location>
        <begin position="607"/>
        <end position="635"/>
    </location>
</feature>
<feature type="region of interest" description="Disordered" evidence="1">
    <location>
        <begin position="535"/>
        <end position="588"/>
    </location>
</feature>
<dbReference type="InterPro" id="IPR018465">
    <property type="entry name" value="Scm3/HJURP"/>
</dbReference>
<comment type="caution">
    <text evidence="2">The sequence shown here is derived from an EMBL/GenBank/DDBJ whole genome shotgun (WGS) entry which is preliminary data.</text>
</comment>
<feature type="region of interest" description="Disordered" evidence="1">
    <location>
        <begin position="306"/>
        <end position="431"/>
    </location>
</feature>
<dbReference type="EMBL" id="MPGH01000242">
    <property type="protein sequence ID" value="OLN81742.1"/>
    <property type="molecule type" value="Genomic_DNA"/>
</dbReference>
<feature type="compositionally biased region" description="Low complexity" evidence="1">
    <location>
        <begin position="924"/>
        <end position="946"/>
    </location>
</feature>
<protein>
    <submittedName>
        <fullName evidence="2">Uncharacterized protein PB1A10.02</fullName>
    </submittedName>
</protein>
<dbReference type="GO" id="GO:0042393">
    <property type="term" value="F:histone binding"/>
    <property type="evidence" value="ECO:0007669"/>
    <property type="project" value="InterPro"/>
</dbReference>
<feature type="compositionally biased region" description="Acidic residues" evidence="1">
    <location>
        <begin position="452"/>
        <end position="461"/>
    </location>
</feature>